<keyword evidence="2" id="KW-1185">Reference proteome</keyword>
<reference evidence="1 2" key="1">
    <citation type="journal article" date="2007" name="Genome Res.">
        <title>Genome characteristics of facultatively symbiotic Frankia sp. strains reflect host range and host plant biogeography.</title>
        <authorList>
            <person name="Normand P."/>
            <person name="Lapierre P."/>
            <person name="Tisa L.S."/>
            <person name="Gogarten J.P."/>
            <person name="Alloisio N."/>
            <person name="Bagnarol E."/>
            <person name="Bassi C.A."/>
            <person name="Berry A.M."/>
            <person name="Bickhart D.M."/>
            <person name="Choisne N."/>
            <person name="Couloux A."/>
            <person name="Cournoyer B."/>
            <person name="Cruveiller S."/>
            <person name="Daubin V."/>
            <person name="Demange N."/>
            <person name="Francino M.P."/>
            <person name="Goltsman E."/>
            <person name="Huang Y."/>
            <person name="Kopp O.R."/>
            <person name="Labarre L."/>
            <person name="Lapidus A."/>
            <person name="Lavire C."/>
            <person name="Marechal J."/>
            <person name="Martinez M."/>
            <person name="Mastronunzio J.E."/>
            <person name="Mullin B.C."/>
            <person name="Niemann J."/>
            <person name="Pujic P."/>
            <person name="Rawnsley T."/>
            <person name="Rouy Z."/>
            <person name="Schenowitz C."/>
            <person name="Sellstedt A."/>
            <person name="Tavares F."/>
            <person name="Tomkins J.P."/>
            <person name="Vallenet D."/>
            <person name="Valverde C."/>
            <person name="Wall L.G."/>
            <person name="Wang Y."/>
            <person name="Medigue C."/>
            <person name="Benson D.R."/>
        </authorList>
    </citation>
    <scope>NUCLEOTIDE SEQUENCE [LARGE SCALE GENOMIC DNA]</scope>
    <source>
        <strain evidence="2">DSM 45986 / CECT 9034 / ACN14a</strain>
    </source>
</reference>
<name>Q0RF23_FRAAA</name>
<dbReference type="AlphaFoldDB" id="Q0RF23"/>
<dbReference type="KEGG" id="fal:FRAAL5295"/>
<dbReference type="HOGENOM" id="CLU_2787801_0_0_11"/>
<dbReference type="EMBL" id="CT573213">
    <property type="protein sequence ID" value="CAJ63928.1"/>
    <property type="molecule type" value="Genomic_DNA"/>
</dbReference>
<evidence type="ECO:0000313" key="1">
    <source>
        <dbReference type="EMBL" id="CAJ63928.1"/>
    </source>
</evidence>
<proteinExistence type="predicted"/>
<gene>
    <name evidence="1" type="ordered locus">FRAAL5295</name>
</gene>
<protein>
    <submittedName>
        <fullName evidence="1">Uncharacterized protein</fullName>
    </submittedName>
</protein>
<evidence type="ECO:0000313" key="2">
    <source>
        <dbReference type="Proteomes" id="UP000000657"/>
    </source>
</evidence>
<sequence>MPLPPRPGVRLVAPAQSVPNCHHSTGGAIVALSAMLVRRLMLACAQLRRTRRCHRGIASPGRRFVPAE</sequence>
<accession>Q0RF23</accession>
<organism evidence="1 2">
    <name type="scientific">Frankia alni (strain DSM 45986 / CECT 9034 / ACN14a)</name>
    <dbReference type="NCBI Taxonomy" id="326424"/>
    <lineage>
        <taxon>Bacteria</taxon>
        <taxon>Bacillati</taxon>
        <taxon>Actinomycetota</taxon>
        <taxon>Actinomycetes</taxon>
        <taxon>Frankiales</taxon>
        <taxon>Frankiaceae</taxon>
        <taxon>Frankia</taxon>
    </lineage>
</organism>
<dbReference type="Proteomes" id="UP000000657">
    <property type="component" value="Chromosome"/>
</dbReference>